<evidence type="ECO:0000313" key="2">
    <source>
        <dbReference type="Proteomes" id="UP000828941"/>
    </source>
</evidence>
<dbReference type="EMBL" id="CM039427">
    <property type="protein sequence ID" value="KAI4354440.1"/>
    <property type="molecule type" value="Genomic_DNA"/>
</dbReference>
<sequence>MEWECCSGRHRSSCSNPHFAQILYFSLVSGFLAFTSGSLSTLFSVAHPYLIADNWHYPFYLEEGHHGSLGKYRNKVWMLAYFLGTAAVLVPAPLIEFRHYKIPLHFTMI</sequence>
<gene>
    <name evidence="1" type="ORF">L6164_003300</name>
</gene>
<protein>
    <submittedName>
        <fullName evidence="1">Uncharacterized protein</fullName>
    </submittedName>
</protein>
<reference evidence="1 2" key="1">
    <citation type="journal article" date="2022" name="DNA Res.">
        <title>Chromosomal-level genome assembly of the orchid tree Bauhinia variegata (Leguminosae; Cercidoideae) supports the allotetraploid origin hypothesis of Bauhinia.</title>
        <authorList>
            <person name="Zhong Y."/>
            <person name="Chen Y."/>
            <person name="Zheng D."/>
            <person name="Pang J."/>
            <person name="Liu Y."/>
            <person name="Luo S."/>
            <person name="Meng S."/>
            <person name="Qian L."/>
            <person name="Wei D."/>
            <person name="Dai S."/>
            <person name="Zhou R."/>
        </authorList>
    </citation>
    <scope>NUCLEOTIDE SEQUENCE [LARGE SCALE GENOMIC DNA]</scope>
    <source>
        <strain evidence="1">BV-YZ2020</strain>
    </source>
</reference>
<accession>A0ACB9Q6D7</accession>
<name>A0ACB9Q6D7_BAUVA</name>
<proteinExistence type="predicted"/>
<evidence type="ECO:0000313" key="1">
    <source>
        <dbReference type="EMBL" id="KAI4354440.1"/>
    </source>
</evidence>
<keyword evidence="2" id="KW-1185">Reference proteome</keyword>
<comment type="caution">
    <text evidence="1">The sequence shown here is derived from an EMBL/GenBank/DDBJ whole genome shotgun (WGS) entry which is preliminary data.</text>
</comment>
<organism evidence="1 2">
    <name type="scientific">Bauhinia variegata</name>
    <name type="common">Purple orchid tree</name>
    <name type="synonym">Phanera variegata</name>
    <dbReference type="NCBI Taxonomy" id="167791"/>
    <lineage>
        <taxon>Eukaryota</taxon>
        <taxon>Viridiplantae</taxon>
        <taxon>Streptophyta</taxon>
        <taxon>Embryophyta</taxon>
        <taxon>Tracheophyta</taxon>
        <taxon>Spermatophyta</taxon>
        <taxon>Magnoliopsida</taxon>
        <taxon>eudicotyledons</taxon>
        <taxon>Gunneridae</taxon>
        <taxon>Pentapetalae</taxon>
        <taxon>rosids</taxon>
        <taxon>fabids</taxon>
        <taxon>Fabales</taxon>
        <taxon>Fabaceae</taxon>
        <taxon>Cercidoideae</taxon>
        <taxon>Cercideae</taxon>
        <taxon>Bauhiniinae</taxon>
        <taxon>Bauhinia</taxon>
    </lineage>
</organism>
<dbReference type="Proteomes" id="UP000828941">
    <property type="component" value="Chromosome 2"/>
</dbReference>